<dbReference type="OrthoDB" id="9792003at2"/>
<dbReference type="PANTHER" id="PTHR44169:SF6">
    <property type="entry name" value="NADPH-DEPENDENT 1-ACYLDIHYDROXYACETONE PHOSPHATE REDUCTASE"/>
    <property type="match status" value="1"/>
</dbReference>
<dbReference type="AlphaFoldDB" id="A0A4P6FE91"/>
<evidence type="ECO:0000313" key="5">
    <source>
        <dbReference type="Proteomes" id="UP000291259"/>
    </source>
</evidence>
<dbReference type="PRINTS" id="PR00080">
    <property type="entry name" value="SDRFAMILY"/>
</dbReference>
<dbReference type="EMBL" id="CP035491">
    <property type="protein sequence ID" value="QAY74244.1"/>
    <property type="molecule type" value="Genomic_DNA"/>
</dbReference>
<name>A0A4P6FE91_9MICO</name>
<dbReference type="Pfam" id="PF00106">
    <property type="entry name" value="adh_short"/>
    <property type="match status" value="1"/>
</dbReference>
<protein>
    <submittedName>
        <fullName evidence="4">SDR family NAD(P)-dependent oxidoreductase</fullName>
    </submittedName>
</protein>
<dbReference type="Gene3D" id="3.40.50.720">
    <property type="entry name" value="NAD(P)-binding Rossmann-like Domain"/>
    <property type="match status" value="1"/>
</dbReference>
<dbReference type="RefSeq" id="WP_129191790.1">
    <property type="nucleotide sequence ID" value="NZ_CP035491.1"/>
</dbReference>
<gene>
    <name evidence="4" type="ORF">ET445_13835</name>
</gene>
<evidence type="ECO:0000256" key="3">
    <source>
        <dbReference type="RuleBase" id="RU000363"/>
    </source>
</evidence>
<dbReference type="CDD" id="cd05374">
    <property type="entry name" value="17beta-HSD-like_SDR_c"/>
    <property type="match status" value="1"/>
</dbReference>
<accession>A0A4P6FE91</accession>
<dbReference type="SUPFAM" id="SSF51735">
    <property type="entry name" value="NAD(P)-binding Rossmann-fold domains"/>
    <property type="match status" value="1"/>
</dbReference>
<dbReference type="PRINTS" id="PR00081">
    <property type="entry name" value="GDHRDH"/>
</dbReference>
<keyword evidence="5" id="KW-1185">Reference proteome</keyword>
<evidence type="ECO:0000256" key="2">
    <source>
        <dbReference type="ARBA" id="ARBA00023002"/>
    </source>
</evidence>
<evidence type="ECO:0000256" key="1">
    <source>
        <dbReference type="ARBA" id="ARBA00006484"/>
    </source>
</evidence>
<proteinExistence type="inferred from homology"/>
<dbReference type="GO" id="GO:0016491">
    <property type="term" value="F:oxidoreductase activity"/>
    <property type="evidence" value="ECO:0007669"/>
    <property type="project" value="UniProtKB-KW"/>
</dbReference>
<dbReference type="InterPro" id="IPR036291">
    <property type="entry name" value="NAD(P)-bd_dom_sf"/>
</dbReference>
<sequence length="283" mass="29954">MTTRVALVTGASSGIGESAVRQLLERGFIVYAAARRADRLAALKPLGARPLPMDVTDEAAMANGIATILNETGRIDALVNNAGYGAYGALEDVPFDEGRKQVEVNLFGPARLMQLVLPSMRAQGSGTIVNITSIGGKIYGPFGSWYHATKFALEGMSDALRVEVAPFGVRVVVVEPGAIRTEWSDIARENLLATSGDTAYGAYARAVKDVLEAADRPDKASHPDVVGRTIADAITSANPRPRYAVGAGASSAIFGRRLLSDRALDRVISQRMGASNAVPDTRR</sequence>
<dbReference type="PANTHER" id="PTHR44169">
    <property type="entry name" value="NADPH-DEPENDENT 1-ACYLDIHYDROXYACETONE PHOSPHATE REDUCTASE"/>
    <property type="match status" value="1"/>
</dbReference>
<organism evidence="4 5">
    <name type="scientific">Agromyces protaetiae</name>
    <dbReference type="NCBI Taxonomy" id="2509455"/>
    <lineage>
        <taxon>Bacteria</taxon>
        <taxon>Bacillati</taxon>
        <taxon>Actinomycetota</taxon>
        <taxon>Actinomycetes</taxon>
        <taxon>Micrococcales</taxon>
        <taxon>Microbacteriaceae</taxon>
        <taxon>Agromyces</taxon>
    </lineage>
</organism>
<dbReference type="NCBIfam" id="NF004826">
    <property type="entry name" value="PRK06182.1"/>
    <property type="match status" value="1"/>
</dbReference>
<dbReference type="Proteomes" id="UP000291259">
    <property type="component" value="Chromosome"/>
</dbReference>
<dbReference type="KEGG" id="agf:ET445_13835"/>
<reference evidence="4 5" key="1">
    <citation type="submission" date="2019-01" db="EMBL/GenBank/DDBJ databases">
        <title>Genome sequencing of strain FW100M-8.</title>
        <authorList>
            <person name="Heo J."/>
            <person name="Kim S.-J."/>
            <person name="Kim J.-S."/>
            <person name="Hong S.-B."/>
            <person name="Kwon S.-W."/>
        </authorList>
    </citation>
    <scope>NUCLEOTIDE SEQUENCE [LARGE SCALE GENOMIC DNA]</scope>
    <source>
        <strain evidence="4 5">FW100M-8</strain>
    </source>
</reference>
<comment type="similarity">
    <text evidence="1 3">Belongs to the short-chain dehydrogenases/reductases (SDR) family.</text>
</comment>
<dbReference type="InterPro" id="IPR002347">
    <property type="entry name" value="SDR_fam"/>
</dbReference>
<evidence type="ECO:0000313" key="4">
    <source>
        <dbReference type="EMBL" id="QAY74244.1"/>
    </source>
</evidence>
<keyword evidence="2" id="KW-0560">Oxidoreductase</keyword>